<feature type="domain" description="FAD-binding" evidence="7">
    <location>
        <begin position="321"/>
        <end position="376"/>
    </location>
</feature>
<evidence type="ECO:0000259" key="7">
    <source>
        <dbReference type="Pfam" id="PF01494"/>
    </source>
</evidence>
<keyword evidence="6" id="KW-0472">Membrane</keyword>
<dbReference type="AlphaFoldDB" id="A0A5N6W7M8"/>
<evidence type="ECO:0000313" key="9">
    <source>
        <dbReference type="Proteomes" id="UP000325433"/>
    </source>
</evidence>
<reference evidence="9" key="1">
    <citation type="submission" date="2019-04" db="EMBL/GenBank/DDBJ databases">
        <title>Friends and foes A comparative genomics studyof 23 Aspergillus species from section Flavi.</title>
        <authorList>
            <consortium name="DOE Joint Genome Institute"/>
            <person name="Kjaerbolling I."/>
            <person name="Vesth T."/>
            <person name="Frisvad J.C."/>
            <person name="Nybo J.L."/>
            <person name="Theobald S."/>
            <person name="Kildgaard S."/>
            <person name="Isbrandt T."/>
            <person name="Kuo A."/>
            <person name="Sato A."/>
            <person name="Lyhne E.K."/>
            <person name="Kogle M.E."/>
            <person name="Wiebenga A."/>
            <person name="Kun R.S."/>
            <person name="Lubbers R.J."/>
            <person name="Makela M.R."/>
            <person name="Barry K."/>
            <person name="Chovatia M."/>
            <person name="Clum A."/>
            <person name="Daum C."/>
            <person name="Haridas S."/>
            <person name="He G."/>
            <person name="LaButti K."/>
            <person name="Lipzen A."/>
            <person name="Mondo S."/>
            <person name="Riley R."/>
            <person name="Salamov A."/>
            <person name="Simmons B.A."/>
            <person name="Magnuson J.K."/>
            <person name="Henrissat B."/>
            <person name="Mortensen U.H."/>
            <person name="Larsen T.O."/>
            <person name="Devries R.P."/>
            <person name="Grigoriev I.V."/>
            <person name="Machida M."/>
            <person name="Baker S.E."/>
            <person name="Andersen M.R."/>
        </authorList>
    </citation>
    <scope>NUCLEOTIDE SEQUENCE [LARGE SCALE GENOMIC DNA]</scope>
    <source>
        <strain evidence="9">CBS 130015</strain>
    </source>
</reference>
<keyword evidence="5" id="KW-0503">Monooxygenase</keyword>
<evidence type="ECO:0000256" key="4">
    <source>
        <dbReference type="ARBA" id="ARBA00023002"/>
    </source>
</evidence>
<dbReference type="PANTHER" id="PTHR47178:SF2">
    <property type="entry name" value="FAD-BINDING DOMAIN-CONTAINING PROTEIN"/>
    <property type="match status" value="1"/>
</dbReference>
<dbReference type="Proteomes" id="UP000325433">
    <property type="component" value="Unassembled WGS sequence"/>
</dbReference>
<dbReference type="InterPro" id="IPR036188">
    <property type="entry name" value="FAD/NAD-bd_sf"/>
</dbReference>
<sequence>MATSAGFTPTWAKTYFCPNTTKNAIYVITVGAGLTGLAIALGLKKRGISYVILERQLERDRSWGVTISWSRPNLEKLLPSDILARLHECTPDPSWFLKEDKGSEEAIVLSDGHNKETLVNILLPGVFRLNIKKTKRLWSQYVNIKEGKQVSSVEMTPDDPVVVCDNGSREHGSVIIGADGSGSQIRRWLLGELAEPEILPYTMLNLTIQYSAEHAAALDRMVHPVIDVGIHPKGMYMGFFLLDKPDLRKPETWSYYILSSWPETFRVDGEKDLNRFQSLQARMDDWAEPFASGVAWAPKDLEVKEDVMKIWLPIPWNNYGGSITLAGDAAHSMTWHRGQGVNIAFADAFQFVKAIETVVRGEAPLQAAIEAYEKDVIARGVKEVAISKAQMESAHNHSNYKNSYVARHGVDPVA</sequence>
<keyword evidence="2" id="KW-0285">Flavoprotein</keyword>
<dbReference type="InterPro" id="IPR002938">
    <property type="entry name" value="FAD-bd"/>
</dbReference>
<proteinExistence type="predicted"/>
<keyword evidence="4" id="KW-0560">Oxidoreductase</keyword>
<protein>
    <submittedName>
        <fullName evidence="8">FAD/NAD(P)-binding domain-containing protein</fullName>
    </submittedName>
</protein>
<evidence type="ECO:0000256" key="6">
    <source>
        <dbReference type="SAM" id="Phobius"/>
    </source>
</evidence>
<dbReference type="Gene3D" id="3.50.50.60">
    <property type="entry name" value="FAD/NAD(P)-binding domain"/>
    <property type="match status" value="1"/>
</dbReference>
<evidence type="ECO:0000256" key="2">
    <source>
        <dbReference type="ARBA" id="ARBA00022630"/>
    </source>
</evidence>
<dbReference type="PANTHER" id="PTHR47178">
    <property type="entry name" value="MONOOXYGENASE, FAD-BINDING"/>
    <property type="match status" value="1"/>
</dbReference>
<keyword evidence="6" id="KW-0812">Transmembrane</keyword>
<dbReference type="GO" id="GO:0004497">
    <property type="term" value="F:monooxygenase activity"/>
    <property type="evidence" value="ECO:0007669"/>
    <property type="project" value="UniProtKB-KW"/>
</dbReference>
<evidence type="ECO:0000313" key="8">
    <source>
        <dbReference type="EMBL" id="KAE8315420.1"/>
    </source>
</evidence>
<gene>
    <name evidence="8" type="ORF">BDV41DRAFT_574794</name>
</gene>
<dbReference type="Pfam" id="PF01494">
    <property type="entry name" value="FAD_binding_3"/>
    <property type="match status" value="1"/>
</dbReference>
<feature type="transmembrane region" description="Helical" evidence="6">
    <location>
        <begin position="24"/>
        <end position="43"/>
    </location>
</feature>
<dbReference type="SUPFAM" id="SSF51905">
    <property type="entry name" value="FAD/NAD(P)-binding domain"/>
    <property type="match status" value="1"/>
</dbReference>
<keyword evidence="6" id="KW-1133">Transmembrane helix</keyword>
<dbReference type="GO" id="GO:0071949">
    <property type="term" value="F:FAD binding"/>
    <property type="evidence" value="ECO:0007669"/>
    <property type="project" value="InterPro"/>
</dbReference>
<dbReference type="PRINTS" id="PR00420">
    <property type="entry name" value="RNGMNOXGNASE"/>
</dbReference>
<comment type="cofactor">
    <cofactor evidence="1">
        <name>FAD</name>
        <dbReference type="ChEBI" id="CHEBI:57692"/>
    </cofactor>
</comment>
<organism evidence="8 9">
    <name type="scientific">Aspergillus transmontanensis</name>
    <dbReference type="NCBI Taxonomy" id="1034304"/>
    <lineage>
        <taxon>Eukaryota</taxon>
        <taxon>Fungi</taxon>
        <taxon>Dikarya</taxon>
        <taxon>Ascomycota</taxon>
        <taxon>Pezizomycotina</taxon>
        <taxon>Eurotiomycetes</taxon>
        <taxon>Eurotiomycetidae</taxon>
        <taxon>Eurotiales</taxon>
        <taxon>Aspergillaceae</taxon>
        <taxon>Aspergillus</taxon>
        <taxon>Aspergillus subgen. Circumdati</taxon>
    </lineage>
</organism>
<accession>A0A5N6W7M8</accession>
<evidence type="ECO:0000256" key="3">
    <source>
        <dbReference type="ARBA" id="ARBA00022827"/>
    </source>
</evidence>
<evidence type="ECO:0000256" key="5">
    <source>
        <dbReference type="ARBA" id="ARBA00023033"/>
    </source>
</evidence>
<dbReference type="EMBL" id="ML738312">
    <property type="protein sequence ID" value="KAE8315420.1"/>
    <property type="molecule type" value="Genomic_DNA"/>
</dbReference>
<name>A0A5N6W7M8_9EURO</name>
<keyword evidence="3" id="KW-0274">FAD</keyword>
<keyword evidence="9" id="KW-1185">Reference proteome</keyword>
<evidence type="ECO:0000256" key="1">
    <source>
        <dbReference type="ARBA" id="ARBA00001974"/>
    </source>
</evidence>